<sequence length="63" mass="7186">MGVVKYSDGTVNVGDLVGFRPGSKYEFIIDGQRLYRVLSNFITIKYEYQGNEKEYNPSWAQGS</sequence>
<organism evidence="1">
    <name type="scientific">uncultured virus</name>
    <dbReference type="NCBI Taxonomy" id="340016"/>
    <lineage>
        <taxon>Viruses</taxon>
        <taxon>environmental samples</taxon>
    </lineage>
</organism>
<reference evidence="1" key="2">
    <citation type="journal article" date="2017" name="Nat. Commun.">
        <title>Single-virus genomics reveals hidden cosmopolitan and abundant viruses.</title>
        <authorList>
            <person name="Martinez-Hernandez F."/>
            <person name="Fornas O."/>
            <person name="Lluesma Gomez M."/>
            <person name="Bolduc B."/>
            <person name="de la Cruz Pena M.J."/>
            <person name="Martinez J.M."/>
            <person name="Anton J."/>
            <person name="Gasol J.M."/>
            <person name="Rosselli R."/>
            <person name="Rodriguez-Valera F."/>
            <person name="Sullivan M.B."/>
            <person name="Acinas S.G."/>
            <person name="Martinez-Garcia M."/>
        </authorList>
    </citation>
    <scope>NUCLEOTIDE SEQUENCE</scope>
</reference>
<dbReference type="EMBL" id="KY052809">
    <property type="protein sequence ID" value="ASE99968.1"/>
    <property type="molecule type" value="Genomic_DNA"/>
</dbReference>
<evidence type="ECO:0000313" key="1">
    <source>
        <dbReference type="EMBL" id="ASE99968.1"/>
    </source>
</evidence>
<protein>
    <submittedName>
        <fullName evidence="1">Uncharacterized protein</fullName>
    </submittedName>
</protein>
<proteinExistence type="predicted"/>
<name>A0A218ML13_9VIRU</name>
<reference evidence="1" key="1">
    <citation type="submission" date="2016-10" db="EMBL/GenBank/DDBJ databases">
        <authorList>
            <person name="Varghese N."/>
        </authorList>
    </citation>
    <scope>NUCLEOTIDE SEQUENCE</scope>
</reference>
<accession>A0A218ML13</accession>